<dbReference type="Pfam" id="PF13563">
    <property type="entry name" value="2_5_RNA_ligase2"/>
    <property type="match status" value="1"/>
</dbReference>
<dbReference type="SUPFAM" id="SSF55144">
    <property type="entry name" value="LigT-like"/>
    <property type="match status" value="1"/>
</dbReference>
<proteinExistence type="predicted"/>
<dbReference type="RefSeq" id="WP_203936310.1">
    <property type="nucleotide sequence ID" value="NZ_BAAAGJ010000005.1"/>
</dbReference>
<dbReference type="Gene3D" id="3.90.1140.10">
    <property type="entry name" value="Cyclic phosphodiesterase"/>
    <property type="match status" value="1"/>
</dbReference>
<dbReference type="AlphaFoldDB" id="A0A8J4DG77"/>
<organism evidence="1 2">
    <name type="scientific">Spirilliplanes yamanashiensis</name>
    <dbReference type="NCBI Taxonomy" id="42233"/>
    <lineage>
        <taxon>Bacteria</taxon>
        <taxon>Bacillati</taxon>
        <taxon>Actinomycetota</taxon>
        <taxon>Actinomycetes</taxon>
        <taxon>Micromonosporales</taxon>
        <taxon>Micromonosporaceae</taxon>
        <taxon>Spirilliplanes</taxon>
    </lineage>
</organism>
<dbReference type="EMBL" id="BOOY01000002">
    <property type="protein sequence ID" value="GIJ00971.1"/>
    <property type="molecule type" value="Genomic_DNA"/>
</dbReference>
<gene>
    <name evidence="1" type="ORF">Sya03_03230</name>
</gene>
<comment type="caution">
    <text evidence="1">The sequence shown here is derived from an EMBL/GenBank/DDBJ whole genome shotgun (WGS) entry which is preliminary data.</text>
</comment>
<evidence type="ECO:0008006" key="3">
    <source>
        <dbReference type="Google" id="ProtNLM"/>
    </source>
</evidence>
<accession>A0A8J4DG77</accession>
<evidence type="ECO:0000313" key="1">
    <source>
        <dbReference type="EMBL" id="GIJ00971.1"/>
    </source>
</evidence>
<protein>
    <recommendedName>
        <fullName evidence="3">2'-5' RNA ligase</fullName>
    </recommendedName>
</protein>
<name>A0A8J4DG77_9ACTN</name>
<dbReference type="Proteomes" id="UP000652013">
    <property type="component" value="Unassembled WGS sequence"/>
</dbReference>
<dbReference type="InterPro" id="IPR009097">
    <property type="entry name" value="Cyclic_Pdiesterase"/>
</dbReference>
<reference evidence="1" key="1">
    <citation type="submission" date="2021-01" db="EMBL/GenBank/DDBJ databases">
        <title>Whole genome shotgun sequence of Spirilliplanes yamanashiensis NBRC 15828.</title>
        <authorList>
            <person name="Komaki H."/>
            <person name="Tamura T."/>
        </authorList>
    </citation>
    <scope>NUCLEOTIDE SEQUENCE</scope>
    <source>
        <strain evidence="1">NBRC 15828</strain>
    </source>
</reference>
<keyword evidence="2" id="KW-1185">Reference proteome</keyword>
<evidence type="ECO:0000313" key="2">
    <source>
        <dbReference type="Proteomes" id="UP000652013"/>
    </source>
</evidence>
<sequence>MRTVELLCDPHLDATVREAWRRLAAAGLPSLATHRGPTNRPHVTLGAADTLPDLGFVVRALPVPVFADDLVFFDGKSGVAAWRLGSTTLRAVQAAVWRALGGVGNPLHDPAAWTPHISLARRVRPDQRRDVEQALDGLGTVEGLLIAARSYDTGTRTVTELGA</sequence>